<evidence type="ECO:0000313" key="4">
    <source>
        <dbReference type="Proteomes" id="UP000051645"/>
    </source>
</evidence>
<evidence type="ECO:0000256" key="1">
    <source>
        <dbReference type="SAM" id="Phobius"/>
    </source>
</evidence>
<keyword evidence="1" id="KW-0812">Transmembrane</keyword>
<reference evidence="4 5" key="1">
    <citation type="journal article" date="2015" name="Genome Announc.">
        <title>Expanding the biotechnology potential of lactobacilli through comparative genomics of 213 strains and associated genera.</title>
        <authorList>
            <person name="Sun Z."/>
            <person name="Harris H.M."/>
            <person name="McCann A."/>
            <person name="Guo C."/>
            <person name="Argimon S."/>
            <person name="Zhang W."/>
            <person name="Yang X."/>
            <person name="Jeffery I.B."/>
            <person name="Cooney J.C."/>
            <person name="Kagawa T.F."/>
            <person name="Liu W."/>
            <person name="Song Y."/>
            <person name="Salvetti E."/>
            <person name="Wrobel A."/>
            <person name="Rasinkangas P."/>
            <person name="Parkhill J."/>
            <person name="Rea M.C."/>
            <person name="O'Sullivan O."/>
            <person name="Ritari J."/>
            <person name="Douillard F.P."/>
            <person name="Paul Ross R."/>
            <person name="Yang R."/>
            <person name="Briner A.E."/>
            <person name="Felis G.E."/>
            <person name="de Vos W.M."/>
            <person name="Barrangou R."/>
            <person name="Klaenhammer T.R."/>
            <person name="Caufield P.W."/>
            <person name="Cui Y."/>
            <person name="Zhang H."/>
            <person name="O'Toole P.W."/>
        </authorList>
    </citation>
    <scope>NUCLEOTIDE SEQUENCE [LARGE SCALE GENOMIC DNA]</scope>
    <source>
        <strain evidence="2 5">ATCC BAA-66</strain>
        <strain evidence="3 4">DSM 13344</strain>
    </source>
</reference>
<sequence length="246" mass="27750">MEVGTSWAEVISTIGSIVAIFLVIWQVKRSADLMRKETQLRKDNSLYVNAKFARPILEVKFNRKAVASNQDTVAVLADEKQRRHAHAAYVNGEHLPMLTIANYSDNRIAELYVTVHYERAGVEDYCSGVQHAVARPGQLQFVPAVFLDELDQPLAALASQIQAITIEGITVKNEKFRLSVILPIHHGELYLGQLHREQWEFDFLSNPVDKHGQRTRSNHDLTPQEVRAIQDDVSLTAPLSALPVRH</sequence>
<keyword evidence="1" id="KW-0472">Membrane</keyword>
<organism evidence="3 4">
    <name type="scientific">Lactobacillus selangorensis</name>
    <dbReference type="NCBI Taxonomy" id="81857"/>
    <lineage>
        <taxon>Bacteria</taxon>
        <taxon>Bacillati</taxon>
        <taxon>Bacillota</taxon>
        <taxon>Bacilli</taxon>
        <taxon>Lactobacillales</taxon>
        <taxon>Lactobacillaceae</taxon>
        <taxon>Lactobacillus</taxon>
    </lineage>
</organism>
<dbReference type="Proteomes" id="UP000051751">
    <property type="component" value="Unassembled WGS sequence"/>
</dbReference>
<name>A0A0R2G3Q0_9LACO</name>
<dbReference type="EMBL" id="JQAT01000001">
    <property type="protein sequence ID" value="KRN29289.1"/>
    <property type="molecule type" value="Genomic_DNA"/>
</dbReference>
<dbReference type="PATRIC" id="fig|81857.3.peg.177"/>
<dbReference type="EMBL" id="JQAZ01000001">
    <property type="protein sequence ID" value="KRN34182.1"/>
    <property type="molecule type" value="Genomic_DNA"/>
</dbReference>
<evidence type="ECO:0000313" key="2">
    <source>
        <dbReference type="EMBL" id="KRN29289.1"/>
    </source>
</evidence>
<evidence type="ECO:0000313" key="5">
    <source>
        <dbReference type="Proteomes" id="UP000051751"/>
    </source>
</evidence>
<accession>A0A0R2G3Q0</accession>
<dbReference type="Proteomes" id="UP000051645">
    <property type="component" value="Unassembled WGS sequence"/>
</dbReference>
<comment type="caution">
    <text evidence="3">The sequence shown here is derived from an EMBL/GenBank/DDBJ whole genome shotgun (WGS) entry which is preliminary data.</text>
</comment>
<gene>
    <name evidence="2" type="ORF">IV38_GL000171</name>
    <name evidence="3" type="ORF">IV40_GL000498</name>
</gene>
<keyword evidence="4" id="KW-1185">Reference proteome</keyword>
<keyword evidence="1" id="KW-1133">Transmembrane helix</keyword>
<evidence type="ECO:0000313" key="3">
    <source>
        <dbReference type="EMBL" id="KRN34182.1"/>
    </source>
</evidence>
<feature type="transmembrane region" description="Helical" evidence="1">
    <location>
        <begin position="6"/>
        <end position="27"/>
    </location>
</feature>
<protein>
    <submittedName>
        <fullName evidence="3">Uncharacterized protein</fullName>
    </submittedName>
</protein>
<dbReference type="AlphaFoldDB" id="A0A0R2G3Q0"/>
<proteinExistence type="predicted"/>